<protein>
    <submittedName>
        <fullName evidence="2">Uncharacterized protein</fullName>
    </submittedName>
</protein>
<proteinExistence type="predicted"/>
<accession>A0AAE1D9P3</accession>
<dbReference type="Proteomes" id="UP001283361">
    <property type="component" value="Unassembled WGS sequence"/>
</dbReference>
<name>A0AAE1D9P3_9GAST</name>
<gene>
    <name evidence="2" type="ORF">RRG08_009884</name>
</gene>
<keyword evidence="3" id="KW-1185">Reference proteome</keyword>
<evidence type="ECO:0000313" key="3">
    <source>
        <dbReference type="Proteomes" id="UP001283361"/>
    </source>
</evidence>
<comment type="caution">
    <text evidence="2">The sequence shown here is derived from an EMBL/GenBank/DDBJ whole genome shotgun (WGS) entry which is preliminary data.</text>
</comment>
<feature type="compositionally biased region" description="Polar residues" evidence="1">
    <location>
        <begin position="116"/>
        <end position="141"/>
    </location>
</feature>
<dbReference type="EMBL" id="JAWDGP010004710">
    <property type="protein sequence ID" value="KAK3762496.1"/>
    <property type="molecule type" value="Genomic_DNA"/>
</dbReference>
<organism evidence="2 3">
    <name type="scientific">Elysia crispata</name>
    <name type="common">lettuce slug</name>
    <dbReference type="NCBI Taxonomy" id="231223"/>
    <lineage>
        <taxon>Eukaryota</taxon>
        <taxon>Metazoa</taxon>
        <taxon>Spiralia</taxon>
        <taxon>Lophotrochozoa</taxon>
        <taxon>Mollusca</taxon>
        <taxon>Gastropoda</taxon>
        <taxon>Heterobranchia</taxon>
        <taxon>Euthyneura</taxon>
        <taxon>Panpulmonata</taxon>
        <taxon>Sacoglossa</taxon>
        <taxon>Placobranchoidea</taxon>
        <taxon>Plakobranchidae</taxon>
        <taxon>Elysia</taxon>
    </lineage>
</organism>
<evidence type="ECO:0000313" key="2">
    <source>
        <dbReference type="EMBL" id="KAK3762496.1"/>
    </source>
</evidence>
<evidence type="ECO:0000256" key="1">
    <source>
        <dbReference type="SAM" id="MobiDB-lite"/>
    </source>
</evidence>
<feature type="region of interest" description="Disordered" evidence="1">
    <location>
        <begin position="116"/>
        <end position="153"/>
    </location>
</feature>
<dbReference type="AlphaFoldDB" id="A0AAE1D9P3"/>
<sequence>MAIASPSRWRPAPSNSQVGRHLRNTATAALDSATREAERTCVVPASLRPRLMEDQYLYATQQALGRALGKNYLAALFLKNKMHWFVENALALGPPIRTRRKPPLSCPVSLPGLPPVSTTWTGGSRVETTTPDTVSGDTSSPGMLKGEIKNEGR</sequence>
<reference evidence="2" key="1">
    <citation type="journal article" date="2023" name="G3 (Bethesda)">
        <title>A reference genome for the long-term kleptoplast-retaining sea slug Elysia crispata morphotype clarki.</title>
        <authorList>
            <person name="Eastman K.E."/>
            <person name="Pendleton A.L."/>
            <person name="Shaikh M.A."/>
            <person name="Suttiyut T."/>
            <person name="Ogas R."/>
            <person name="Tomko P."/>
            <person name="Gavelis G."/>
            <person name="Widhalm J.R."/>
            <person name="Wisecaver J.H."/>
        </authorList>
    </citation>
    <scope>NUCLEOTIDE SEQUENCE</scope>
    <source>
        <strain evidence="2">ECLA1</strain>
    </source>
</reference>